<accession>X8ITA8</accession>
<dbReference type="EMBL" id="JALU01000018">
    <property type="protein sequence ID" value="EUC52271.1"/>
    <property type="molecule type" value="Genomic_DNA"/>
</dbReference>
<proteinExistence type="predicted"/>
<reference evidence="1 2" key="1">
    <citation type="submission" date="2014-01" db="EMBL/GenBank/DDBJ databases">
        <authorList>
            <person name="Durkin A.S."/>
            <person name="McCorrison J."/>
            <person name="Torralba M."/>
            <person name="Gillis M."/>
            <person name="Haft D.H."/>
            <person name="Methe B."/>
            <person name="Sutton G."/>
            <person name="Nelson K.E."/>
        </authorList>
    </citation>
    <scope>NUCLEOTIDE SEQUENCE [LARGE SCALE GENOMIC DNA]</scope>
    <source>
        <strain evidence="1 2">ATCC 33093</strain>
    </source>
</reference>
<evidence type="ECO:0000313" key="1">
    <source>
        <dbReference type="EMBL" id="EUC52271.1"/>
    </source>
</evidence>
<dbReference type="AlphaFoldDB" id="X8ITA8"/>
<sequence>MTKRWKRSHTIGESLTEDIQSEFNRYELDYPDYAGVKH</sequence>
<gene>
    <name evidence="1" type="ORF">HMPREF0581_1529</name>
</gene>
<evidence type="ECO:0000313" key="2">
    <source>
        <dbReference type="Proteomes" id="UP000022645"/>
    </source>
</evidence>
<dbReference type="Proteomes" id="UP000022645">
    <property type="component" value="Unassembled WGS sequence"/>
</dbReference>
<protein>
    <submittedName>
        <fullName evidence="1">Uncharacterized protein</fullName>
    </submittedName>
</protein>
<organism evidence="1 2">
    <name type="scientific">Mogibacterium timidum ATCC 33093</name>
    <dbReference type="NCBI Taxonomy" id="1401079"/>
    <lineage>
        <taxon>Bacteria</taxon>
        <taxon>Bacillati</taxon>
        <taxon>Bacillota</taxon>
        <taxon>Clostridia</taxon>
        <taxon>Peptostreptococcales</taxon>
        <taxon>Anaerovoracaceae</taxon>
        <taxon>Mogibacterium</taxon>
    </lineage>
</organism>
<comment type="caution">
    <text evidence="1">The sequence shown here is derived from an EMBL/GenBank/DDBJ whole genome shotgun (WGS) entry which is preliminary data.</text>
</comment>
<name>X8ITA8_9FIRM</name>